<name>A0ABS2TJA5_9ACTN</name>
<accession>A0ABS2TJA5</accession>
<keyword evidence="4" id="KW-1185">Reference proteome</keyword>
<protein>
    <submittedName>
        <fullName evidence="3">Carbohydrate-binding protein</fullName>
    </submittedName>
</protein>
<organism evidence="3 4">
    <name type="scientific">Actinacidiphila acididurans</name>
    <dbReference type="NCBI Taxonomy" id="2784346"/>
    <lineage>
        <taxon>Bacteria</taxon>
        <taxon>Bacillati</taxon>
        <taxon>Actinomycetota</taxon>
        <taxon>Actinomycetes</taxon>
        <taxon>Kitasatosporales</taxon>
        <taxon>Streptomycetaceae</taxon>
        <taxon>Actinacidiphila</taxon>
    </lineage>
</organism>
<reference evidence="3 4" key="1">
    <citation type="submission" date="2021-01" db="EMBL/GenBank/DDBJ databases">
        <title>Streptomyces acididurans sp. nov., isolated from a peat swamp forest soil.</title>
        <authorList>
            <person name="Chantavorakit T."/>
            <person name="Duangmal K."/>
        </authorList>
    </citation>
    <scope>NUCLEOTIDE SEQUENCE [LARGE SCALE GENOMIC DNA]</scope>
    <source>
        <strain evidence="3 4">KK5PA1</strain>
    </source>
</reference>
<dbReference type="InterPro" id="IPR005084">
    <property type="entry name" value="CBM6"/>
</dbReference>
<dbReference type="Pfam" id="PF03422">
    <property type="entry name" value="CBM_6"/>
    <property type="match status" value="1"/>
</dbReference>
<sequence length="844" mass="89386">MTGINRRDFLRVAGVGSAALALPLAGAAGQASAASTGPRSLKATVNASGAWQVKASVLGWIFSGSVGSAATDITTHTGSDAVGSYTETTFTFQDGARKGGIRVYNAASSIVFTDTFVKAGANGNPFPTFTGYPKLAHQLSHSDCFGRFQFNTFAGASDSPWVFFDDKGSTFILSAANHFQEAQTSQASDGSIAAGVIGSVATLPAGYTRQTILSAKDGVGAAHRAWGSALTRLAGKPLPANDAGVVLSTLGYWTDNGADYYYTFDQSKGYAGTLLAVRDEWASQKIPMGYMQLDSWWYPKGPNSDWNDLPDGTSRYEADKQLFPDGLSAFQKQLGMPLVTHARWMDKSSPYHGQYQFSDNVVIDPAYWQSVMDYLKDGGVVVYEQDWLCNNAKPAENLTDADQFFDNMAHHAAVDGMDMQYCMALPRDYLQSIRYPNLTTIRVSDDRFDRPKWDMFLYDSQFAGALGIWPWVDVFMSGELDNLLLATLSAGPVGVGDALGKVNAGHLFQAARPDGIIVKPDVPIVPTDSTYVGEGAGQMPAMVASTHAAHPGLTYRYVFAYARQFAAPQQIYQAENAKLSGVVVGKDNGGYTGTGFADYQHASGDYVEWTVDAPAAGTYTLQFRYANASFTDRPLAITVNGGDSGNLSFPSTGWWTTWSVVGLTATLNAGTNTVRATATGASGGNIDWLGVTQGTVPTGMSQNASFTLAEIGETGSAYVYDYFAGTGALVKKGGQVSTGVTSGTYWVVAPVGPSGIAFLGDKGKFVAHGDKRLEHLSDDGSVHTTVAFAAGEGPVTLHGYAPRKPSATATTGSVGTVDYDATTRLFSVTVGAGAGDRAVVTIKP</sequence>
<dbReference type="Gene3D" id="2.60.120.260">
    <property type="entry name" value="Galactose-binding domain-like"/>
    <property type="match status" value="1"/>
</dbReference>
<evidence type="ECO:0000256" key="1">
    <source>
        <dbReference type="SAM" id="SignalP"/>
    </source>
</evidence>
<dbReference type="SUPFAM" id="SSF51445">
    <property type="entry name" value="(Trans)glycosidases"/>
    <property type="match status" value="1"/>
</dbReference>
<dbReference type="InterPro" id="IPR017853">
    <property type="entry name" value="GH"/>
</dbReference>
<dbReference type="PROSITE" id="PS51175">
    <property type="entry name" value="CBM6"/>
    <property type="match status" value="1"/>
</dbReference>
<evidence type="ECO:0000313" key="3">
    <source>
        <dbReference type="EMBL" id="MBM9503414.1"/>
    </source>
</evidence>
<proteinExistence type="predicted"/>
<dbReference type="PROSITE" id="PS51318">
    <property type="entry name" value="TAT"/>
    <property type="match status" value="1"/>
</dbReference>
<dbReference type="RefSeq" id="WP_205355260.1">
    <property type="nucleotide sequence ID" value="NZ_JADKYB010000001.1"/>
</dbReference>
<feature type="chain" id="PRO_5047250784" evidence="1">
    <location>
        <begin position="34"/>
        <end position="844"/>
    </location>
</feature>
<evidence type="ECO:0000259" key="2">
    <source>
        <dbReference type="PROSITE" id="PS51175"/>
    </source>
</evidence>
<gene>
    <name evidence="3" type="ORF">ITX44_02490</name>
</gene>
<keyword evidence="1" id="KW-0732">Signal</keyword>
<dbReference type="CDD" id="cd04082">
    <property type="entry name" value="CBM35_pectate_lyase-like"/>
    <property type="match status" value="1"/>
</dbReference>
<dbReference type="SUPFAM" id="SSF49785">
    <property type="entry name" value="Galactose-binding domain-like"/>
    <property type="match status" value="1"/>
</dbReference>
<dbReference type="InterPro" id="IPR006311">
    <property type="entry name" value="TAT_signal"/>
</dbReference>
<dbReference type="EMBL" id="JADKYB010000001">
    <property type="protein sequence ID" value="MBM9503414.1"/>
    <property type="molecule type" value="Genomic_DNA"/>
</dbReference>
<dbReference type="InterPro" id="IPR008979">
    <property type="entry name" value="Galactose-bd-like_sf"/>
</dbReference>
<dbReference type="Proteomes" id="UP000749040">
    <property type="component" value="Unassembled WGS sequence"/>
</dbReference>
<feature type="signal peptide" evidence="1">
    <location>
        <begin position="1"/>
        <end position="33"/>
    </location>
</feature>
<evidence type="ECO:0000313" key="4">
    <source>
        <dbReference type="Proteomes" id="UP000749040"/>
    </source>
</evidence>
<feature type="domain" description="CBM6" evidence="2">
    <location>
        <begin position="570"/>
        <end position="692"/>
    </location>
</feature>
<comment type="caution">
    <text evidence="3">The sequence shown here is derived from an EMBL/GenBank/DDBJ whole genome shotgun (WGS) entry which is preliminary data.</text>
</comment>